<dbReference type="Gene3D" id="3.30.920.30">
    <property type="entry name" value="Hypothetical protein"/>
    <property type="match status" value="1"/>
</dbReference>
<proteinExistence type="predicted"/>
<evidence type="ECO:0000256" key="2">
    <source>
        <dbReference type="ARBA" id="ARBA00022722"/>
    </source>
</evidence>
<dbReference type="Proteomes" id="UP000232412">
    <property type="component" value="Unassembled WGS sequence"/>
</dbReference>
<keyword evidence="4" id="KW-0378">Hydrolase</keyword>
<sequence>MSRFGFYPVRERESHIILKNSDGFAVSIPRYDPLPEGTVRAILEESGISREEFLKHL</sequence>
<dbReference type="InterPro" id="IPR038570">
    <property type="entry name" value="HicA_sf"/>
</dbReference>
<keyword evidence="3" id="KW-0255">Endonuclease</keyword>
<reference evidence="8" key="1">
    <citation type="submission" date="2016-12" db="EMBL/GenBank/DDBJ databases">
        <authorList>
            <person name="Herbold C."/>
        </authorList>
    </citation>
    <scope>NUCLEOTIDE SEQUENCE [LARGE SCALE GENOMIC DNA]</scope>
</reference>
<evidence type="ECO:0000256" key="1">
    <source>
        <dbReference type="ARBA" id="ARBA00022649"/>
    </source>
</evidence>
<accession>A0A2H1EES6</accession>
<keyword evidence="2" id="KW-0540">Nuclease</keyword>
<organism evidence="7 8">
    <name type="scientific">Nitrosotalea sinensis</name>
    <dbReference type="NCBI Taxonomy" id="1499975"/>
    <lineage>
        <taxon>Archaea</taxon>
        <taxon>Nitrososphaerota</taxon>
        <taxon>Nitrososphaeria</taxon>
        <taxon>Nitrosotaleales</taxon>
        <taxon>Nitrosotaleaceae</taxon>
        <taxon>Nitrosotalea</taxon>
    </lineage>
</organism>
<gene>
    <name evidence="7" type="ORF">NSIN_10217</name>
</gene>
<dbReference type="GO" id="GO:0003729">
    <property type="term" value="F:mRNA binding"/>
    <property type="evidence" value="ECO:0007669"/>
    <property type="project" value="InterPro"/>
</dbReference>
<dbReference type="EMBL" id="FRFC01000001">
    <property type="protein sequence ID" value="SHO42903.1"/>
    <property type="molecule type" value="Genomic_DNA"/>
</dbReference>
<dbReference type="GO" id="GO:0016787">
    <property type="term" value="F:hydrolase activity"/>
    <property type="evidence" value="ECO:0007669"/>
    <property type="project" value="UniProtKB-KW"/>
</dbReference>
<evidence type="ECO:0000256" key="6">
    <source>
        <dbReference type="ARBA" id="ARBA00023016"/>
    </source>
</evidence>
<dbReference type="SUPFAM" id="SSF54786">
    <property type="entry name" value="YcfA/nrd intein domain"/>
    <property type="match status" value="1"/>
</dbReference>
<name>A0A2H1EES6_9ARCH</name>
<keyword evidence="8" id="KW-1185">Reference proteome</keyword>
<dbReference type="Pfam" id="PF07927">
    <property type="entry name" value="HicA_toxin"/>
    <property type="match status" value="1"/>
</dbReference>
<evidence type="ECO:0000313" key="8">
    <source>
        <dbReference type="Proteomes" id="UP000232412"/>
    </source>
</evidence>
<dbReference type="RefSeq" id="WP_101008961.1">
    <property type="nucleotide sequence ID" value="NZ_FRFC01000001.1"/>
</dbReference>
<evidence type="ECO:0000256" key="5">
    <source>
        <dbReference type="ARBA" id="ARBA00022884"/>
    </source>
</evidence>
<protein>
    <submittedName>
        <fullName evidence="7">YcfA family protein</fullName>
    </submittedName>
</protein>
<dbReference type="GO" id="GO:0004519">
    <property type="term" value="F:endonuclease activity"/>
    <property type="evidence" value="ECO:0007669"/>
    <property type="project" value="UniProtKB-KW"/>
</dbReference>
<dbReference type="InterPro" id="IPR012933">
    <property type="entry name" value="HicA_mRNA_interferase"/>
</dbReference>
<evidence type="ECO:0000256" key="4">
    <source>
        <dbReference type="ARBA" id="ARBA00022801"/>
    </source>
</evidence>
<keyword evidence="5" id="KW-0694">RNA-binding</keyword>
<dbReference type="AlphaFoldDB" id="A0A2H1EES6"/>
<keyword evidence="6" id="KW-0346">Stress response</keyword>
<evidence type="ECO:0000313" key="7">
    <source>
        <dbReference type="EMBL" id="SHO42903.1"/>
    </source>
</evidence>
<evidence type="ECO:0000256" key="3">
    <source>
        <dbReference type="ARBA" id="ARBA00022759"/>
    </source>
</evidence>
<keyword evidence="1" id="KW-1277">Toxin-antitoxin system</keyword>